<dbReference type="InterPro" id="IPR043502">
    <property type="entry name" value="DNA/RNA_pol_sf"/>
</dbReference>
<dbReference type="PANTHER" id="PTHR34047">
    <property type="entry name" value="NUCLEAR INTRON MATURASE 1, MITOCHONDRIAL-RELATED"/>
    <property type="match status" value="1"/>
</dbReference>
<dbReference type="Pfam" id="PF08388">
    <property type="entry name" value="GIIM"/>
    <property type="match status" value="1"/>
</dbReference>
<dbReference type="Gene3D" id="3.30.70.270">
    <property type="match status" value="1"/>
</dbReference>
<evidence type="ECO:0000313" key="3">
    <source>
        <dbReference type="EMBL" id="OIQ74501.1"/>
    </source>
</evidence>
<feature type="domain" description="Reverse transcriptase" evidence="2">
    <location>
        <begin position="99"/>
        <end position="328"/>
    </location>
</feature>
<protein>
    <submittedName>
        <fullName evidence="3">Group II intron-encoded protein LtrA</fullName>
    </submittedName>
</protein>
<dbReference type="InterPro" id="IPR051083">
    <property type="entry name" value="GrpII_Intron_Splice-Mob/Def"/>
</dbReference>
<name>A0A1J5QET6_9ZZZZ</name>
<dbReference type="InterPro" id="IPR030931">
    <property type="entry name" value="Group_II_RT_mat"/>
</dbReference>
<gene>
    <name evidence="3" type="primary">ltrA_8</name>
    <name evidence="3" type="ORF">GALL_438450</name>
</gene>
<accession>A0A1J5QET6</accession>
<reference evidence="3" key="1">
    <citation type="submission" date="2016-10" db="EMBL/GenBank/DDBJ databases">
        <title>Sequence of Gallionella enrichment culture.</title>
        <authorList>
            <person name="Poehlein A."/>
            <person name="Muehling M."/>
            <person name="Daniel R."/>
        </authorList>
    </citation>
    <scope>NUCLEOTIDE SEQUENCE</scope>
</reference>
<dbReference type="NCBIfam" id="TIGR04416">
    <property type="entry name" value="group_II_RT_mat"/>
    <property type="match status" value="1"/>
</dbReference>
<dbReference type="SUPFAM" id="SSF56672">
    <property type="entry name" value="DNA/RNA polymerases"/>
    <property type="match status" value="1"/>
</dbReference>
<dbReference type="InterPro" id="IPR043128">
    <property type="entry name" value="Rev_trsase/Diguanyl_cyclase"/>
</dbReference>
<dbReference type="Pfam" id="PF00078">
    <property type="entry name" value="RVT_1"/>
    <property type="match status" value="1"/>
</dbReference>
<dbReference type="CDD" id="cd01651">
    <property type="entry name" value="RT_G2_intron"/>
    <property type="match status" value="1"/>
</dbReference>
<dbReference type="InterPro" id="IPR000477">
    <property type="entry name" value="RT_dom"/>
</dbReference>
<evidence type="ECO:0000259" key="2">
    <source>
        <dbReference type="PROSITE" id="PS50878"/>
    </source>
</evidence>
<dbReference type="InterPro" id="IPR013597">
    <property type="entry name" value="Mat_intron_G2"/>
</dbReference>
<comment type="caution">
    <text evidence="3">The sequence shown here is derived from an EMBL/GenBank/DDBJ whole genome shotgun (WGS) entry which is preliminary data.</text>
</comment>
<sequence length="443" mass="49969">MEQESLESAIKAKQEGDAAGGQPHDLWWAEASIWTDRMVSALGNGVKGGKWFSLIDKVIRPATLDIAWQRVARNKGAAGVDGQSVERFAFRAERYLAELQASLANGSYRPHPVKRVDIPKGDGKTRPLGIPTVKDRIVQTALKMVIEPIFEVQFRPGSFGFRPGRGCKDALREVDRLLKEGFTHVVDADLKSYFDTIPHDRLMALVEGSISDSRVLGLIDGFLRQEIMSDVARWQPTTGTPQGAVLSPLLANLYLHPLDVLMEQSGYRMVRYADDFVILCATEAEAAAALREVSAWVNANGLTLHPDKTRVGDCAQPGQGFDFLGYRFEAGRRFVREKSLRAFKDKVRARTIRSRGDSLERIIADLNPMLRGWFGYFKHARPRLFRRLDQFIRRRLRAILRKQEKRPSMGRSEADHGRWTNAFFADHGLFTLLAAHEDARCPR</sequence>
<evidence type="ECO:0000256" key="1">
    <source>
        <dbReference type="SAM" id="MobiDB-lite"/>
    </source>
</evidence>
<feature type="region of interest" description="Disordered" evidence="1">
    <location>
        <begin position="1"/>
        <end position="23"/>
    </location>
</feature>
<dbReference type="AlphaFoldDB" id="A0A1J5QET6"/>
<dbReference type="PANTHER" id="PTHR34047:SF8">
    <property type="entry name" value="PROTEIN YKFC"/>
    <property type="match status" value="1"/>
</dbReference>
<dbReference type="EMBL" id="MLJW01002488">
    <property type="protein sequence ID" value="OIQ74501.1"/>
    <property type="molecule type" value="Genomic_DNA"/>
</dbReference>
<dbReference type="PROSITE" id="PS50878">
    <property type="entry name" value="RT_POL"/>
    <property type="match status" value="1"/>
</dbReference>
<proteinExistence type="predicted"/>
<organism evidence="3">
    <name type="scientific">mine drainage metagenome</name>
    <dbReference type="NCBI Taxonomy" id="410659"/>
    <lineage>
        <taxon>unclassified sequences</taxon>
        <taxon>metagenomes</taxon>
        <taxon>ecological metagenomes</taxon>
    </lineage>
</organism>